<feature type="transmembrane region" description="Helical" evidence="5">
    <location>
        <begin position="85"/>
        <end position="103"/>
    </location>
</feature>
<dbReference type="SUPFAM" id="SSF103473">
    <property type="entry name" value="MFS general substrate transporter"/>
    <property type="match status" value="1"/>
</dbReference>
<keyword evidence="4 5" id="KW-0472">Membrane</keyword>
<dbReference type="Pfam" id="PF07690">
    <property type="entry name" value="MFS_1"/>
    <property type="match status" value="1"/>
</dbReference>
<dbReference type="GO" id="GO:0022857">
    <property type="term" value="F:transmembrane transporter activity"/>
    <property type="evidence" value="ECO:0007669"/>
    <property type="project" value="InterPro"/>
</dbReference>
<evidence type="ECO:0000256" key="3">
    <source>
        <dbReference type="ARBA" id="ARBA00022989"/>
    </source>
</evidence>
<dbReference type="RefSeq" id="WP_153022448.1">
    <property type="nucleotide sequence ID" value="NZ_BAABIH010000008.1"/>
</dbReference>
<dbReference type="OrthoDB" id="5317164at2"/>
<feature type="transmembrane region" description="Helical" evidence="5">
    <location>
        <begin position="169"/>
        <end position="187"/>
    </location>
</feature>
<feature type="transmembrane region" description="Helical" evidence="5">
    <location>
        <begin position="372"/>
        <end position="393"/>
    </location>
</feature>
<feature type="transmembrane region" description="Helical" evidence="5">
    <location>
        <begin position="310"/>
        <end position="332"/>
    </location>
</feature>
<evidence type="ECO:0000256" key="1">
    <source>
        <dbReference type="ARBA" id="ARBA00004651"/>
    </source>
</evidence>
<comment type="subcellular location">
    <subcellularLocation>
        <location evidence="1">Cell membrane</location>
        <topology evidence="1">Multi-pass membrane protein</topology>
    </subcellularLocation>
</comment>
<evidence type="ECO:0000256" key="5">
    <source>
        <dbReference type="SAM" id="Phobius"/>
    </source>
</evidence>
<sequence>MSTPSTSRRLPAGGASGLLLAAVVLVALNLRTPIVALAPVTGDVRADLGLSAAAVGVLTGLPVLCFAVASPLASAAIARLGIERVVQLALATILLGTVVRSAGSFPAALAGTVLIGLAITAGNIAVPLVVARDFAANAARVTGLYSAALNGGAVLATAFTAPLADAVGWRWALVAWALLVPVAWVAWQAAIRRRGVEPTPRTVQPSAADEAHALRRPLTWLLVAMFAGQSFGYYGTTAWLPTILHDTRGLDPSASGGAAALFQLFGAVGSVAIPLVLGRRVTPRGAFCVIAVAWLALPLGLLLAPGLWPLWASLAGAAQGANFTVIFTIVAVRSTSLREARTTSTAVQTFGYVIGALAPSVMGAVHTASDGWTAPLVLLLVVVAVMVAAGLLATAPHTPDARPTSG</sequence>
<evidence type="ECO:0000313" key="7">
    <source>
        <dbReference type="EMBL" id="QFU99301.1"/>
    </source>
</evidence>
<dbReference type="Proteomes" id="UP000326702">
    <property type="component" value="Chromosome"/>
</dbReference>
<feature type="transmembrane region" description="Helical" evidence="5">
    <location>
        <begin position="143"/>
        <end position="163"/>
    </location>
</feature>
<keyword evidence="3 5" id="KW-1133">Transmembrane helix</keyword>
<protein>
    <submittedName>
        <fullName evidence="7">Putative transporter YycB</fullName>
    </submittedName>
</protein>
<organism evidence="7 8">
    <name type="scientific">Luteimicrobium xylanilyticum</name>
    <dbReference type="NCBI Taxonomy" id="1133546"/>
    <lineage>
        <taxon>Bacteria</taxon>
        <taxon>Bacillati</taxon>
        <taxon>Actinomycetota</taxon>
        <taxon>Actinomycetes</taxon>
        <taxon>Micrococcales</taxon>
        <taxon>Luteimicrobium</taxon>
    </lineage>
</organism>
<feature type="transmembrane region" description="Helical" evidence="5">
    <location>
        <begin position="344"/>
        <end position="366"/>
    </location>
</feature>
<proteinExistence type="predicted"/>
<dbReference type="InterPro" id="IPR011701">
    <property type="entry name" value="MFS"/>
</dbReference>
<evidence type="ECO:0000259" key="6">
    <source>
        <dbReference type="PROSITE" id="PS50850"/>
    </source>
</evidence>
<dbReference type="AlphaFoldDB" id="A0A5P9QCX5"/>
<name>A0A5P9QCX5_9MICO</name>
<feature type="domain" description="Major facilitator superfamily (MFS) profile" evidence="6">
    <location>
        <begin position="17"/>
        <end position="402"/>
    </location>
</feature>
<keyword evidence="8" id="KW-1185">Reference proteome</keyword>
<dbReference type="PROSITE" id="PS50850">
    <property type="entry name" value="MFS"/>
    <property type="match status" value="1"/>
</dbReference>
<dbReference type="KEGG" id="lxl:KDY119_02829"/>
<evidence type="ECO:0000256" key="4">
    <source>
        <dbReference type="ARBA" id="ARBA00023136"/>
    </source>
</evidence>
<feature type="transmembrane region" description="Helical" evidence="5">
    <location>
        <begin position="218"/>
        <end position="236"/>
    </location>
</feature>
<reference evidence="7 8" key="1">
    <citation type="submission" date="2019-10" db="EMBL/GenBank/DDBJ databases">
        <title>Genome sequence of Luteimicrobium xylanilyticum HY-24.</title>
        <authorList>
            <person name="Kim D.Y."/>
            <person name="Park H.-Y."/>
        </authorList>
    </citation>
    <scope>NUCLEOTIDE SEQUENCE [LARGE SCALE GENOMIC DNA]</scope>
    <source>
        <strain evidence="7 8">HY-24</strain>
    </source>
</reference>
<feature type="transmembrane region" description="Helical" evidence="5">
    <location>
        <begin position="285"/>
        <end position="304"/>
    </location>
</feature>
<dbReference type="EMBL" id="CP045529">
    <property type="protein sequence ID" value="QFU99301.1"/>
    <property type="molecule type" value="Genomic_DNA"/>
</dbReference>
<dbReference type="InterPro" id="IPR052524">
    <property type="entry name" value="MFS_Cyanate_Porter"/>
</dbReference>
<accession>A0A5P9QCX5</accession>
<keyword evidence="2 5" id="KW-0812">Transmembrane</keyword>
<feature type="transmembrane region" description="Helical" evidence="5">
    <location>
        <begin position="109"/>
        <end position="131"/>
    </location>
</feature>
<dbReference type="GO" id="GO:0005886">
    <property type="term" value="C:plasma membrane"/>
    <property type="evidence" value="ECO:0007669"/>
    <property type="project" value="UniProtKB-SubCell"/>
</dbReference>
<dbReference type="InterPro" id="IPR036259">
    <property type="entry name" value="MFS_trans_sf"/>
</dbReference>
<dbReference type="Gene3D" id="1.20.1250.20">
    <property type="entry name" value="MFS general substrate transporter like domains"/>
    <property type="match status" value="1"/>
</dbReference>
<evidence type="ECO:0000256" key="2">
    <source>
        <dbReference type="ARBA" id="ARBA00022692"/>
    </source>
</evidence>
<dbReference type="InterPro" id="IPR020846">
    <property type="entry name" value="MFS_dom"/>
</dbReference>
<feature type="transmembrane region" description="Helical" evidence="5">
    <location>
        <begin position="50"/>
        <end position="73"/>
    </location>
</feature>
<evidence type="ECO:0000313" key="8">
    <source>
        <dbReference type="Proteomes" id="UP000326702"/>
    </source>
</evidence>
<feature type="transmembrane region" description="Helical" evidence="5">
    <location>
        <begin position="12"/>
        <end position="30"/>
    </location>
</feature>
<gene>
    <name evidence="7" type="ORF">KDY119_02829</name>
</gene>
<feature type="transmembrane region" description="Helical" evidence="5">
    <location>
        <begin position="256"/>
        <end position="278"/>
    </location>
</feature>
<dbReference type="PANTHER" id="PTHR23523:SF2">
    <property type="entry name" value="2-NITROIMIDAZOLE TRANSPORTER"/>
    <property type="match status" value="1"/>
</dbReference>
<dbReference type="PANTHER" id="PTHR23523">
    <property type="match status" value="1"/>
</dbReference>